<dbReference type="InterPro" id="IPR003961">
    <property type="entry name" value="FN3_dom"/>
</dbReference>
<dbReference type="Proteomes" id="UP000004416">
    <property type="component" value="Unassembled WGS sequence"/>
</dbReference>
<protein>
    <submittedName>
        <fullName evidence="3">Fibronectin type III domain protein</fullName>
    </submittedName>
</protein>
<gene>
    <name evidence="3" type="ORF">HMPREF0322_03527</name>
</gene>
<reference evidence="3 4" key="1">
    <citation type="submission" date="2011-08" db="EMBL/GenBank/DDBJ databases">
        <authorList>
            <person name="Weinstock G."/>
            <person name="Sodergren E."/>
            <person name="Clifton S."/>
            <person name="Fulton L."/>
            <person name="Fulton B."/>
            <person name="Courtney L."/>
            <person name="Fronick C."/>
            <person name="Harrison M."/>
            <person name="Strong C."/>
            <person name="Farmer C."/>
            <person name="Delahaunty K."/>
            <person name="Markovic C."/>
            <person name="Hall O."/>
            <person name="Minx P."/>
            <person name="Tomlinson C."/>
            <person name="Mitreva M."/>
            <person name="Hou S."/>
            <person name="Chen J."/>
            <person name="Wollam A."/>
            <person name="Pepin K.H."/>
            <person name="Johnson M."/>
            <person name="Bhonagiri V."/>
            <person name="Zhang X."/>
            <person name="Suruliraj S."/>
            <person name="Warren W."/>
            <person name="Chinwalla A."/>
            <person name="Mardis E.R."/>
            <person name="Wilson R.K."/>
        </authorList>
    </citation>
    <scope>NUCLEOTIDE SEQUENCE [LARGE SCALE GENOMIC DNA]</scope>
    <source>
        <strain evidence="3 4">DP7</strain>
    </source>
</reference>
<feature type="domain" description="Fibronectin type-III" evidence="2">
    <location>
        <begin position="492"/>
        <end position="581"/>
    </location>
</feature>
<dbReference type="AlphaFoldDB" id="G9XRC9"/>
<dbReference type="InterPro" id="IPR007253">
    <property type="entry name" value="Cell_wall-bd_2"/>
</dbReference>
<evidence type="ECO:0000313" key="4">
    <source>
        <dbReference type="Proteomes" id="UP000004416"/>
    </source>
</evidence>
<feature type="transmembrane region" description="Helical" evidence="1">
    <location>
        <begin position="45"/>
        <end position="65"/>
    </location>
</feature>
<keyword evidence="1" id="KW-0472">Membrane</keyword>
<name>G9XRC9_DESHA</name>
<keyword evidence="1" id="KW-0812">Transmembrane</keyword>
<sequence length="688" mass="73623">MVSWRKSDLSVEIYYLRPNGWDHVQTVDNYDDMTQEERTMRKLKITVILCLILFMSIAPLNTYALSSPSALTNSSGLNDGSIEAGERISGEDRYETAAAIARAGWDTARYAIIASGESFPDALCAASLAKQHNAPILLTPKNTLAKATEEILLAKGVKEVMIIGGPGVISENVIKSIEDLGIDAARIAGINRYETSLKVAQAMGDFKEAVIASGQHFQDVLSIASIAAKKGMPILFTPQDSISSDLKNLLEQKVENTYVLGSDDAISDAVYRQLPSPRRFTGSDWYELNVAIVEAFAPELDMSLCFVAAGSSYPDTLAGSALAATYGSPVVLVGSPLKEVTSSFLQENSTHIQKIVAFGGTSALADNLLDTIAVKAGVADNAKGNAIGNEIGSQSRELAVSNLKATSVSAKQIYLAWDNNSEASLYTVYRAAAADGRYMELATAFSPYYIDTSLNPGTTYYYKVKAHTKSESGPYSKIVSGTTPPVSENLSQPQNVAVSVADAHQANISWDAVSHAGYYDVYRAASANGAFARIATVEHPYYQDADLTSGMSYYYRIQAVAASSVSPYSAVVQAGGDMDPGSSSSAGAGSATGTISDTNTLGTPGGFEVIFLETGEVYLGWNKVDNATYYTIYKSASKTGPYSILGTVVNTHYYDDNLLSKTAYYYKIQACNETSKGSQTEAKYVITK</sequence>
<dbReference type="CDD" id="cd00063">
    <property type="entry name" value="FN3"/>
    <property type="match status" value="3"/>
</dbReference>
<dbReference type="PATRIC" id="fig|537010.4.peg.3301"/>
<evidence type="ECO:0000256" key="1">
    <source>
        <dbReference type="SAM" id="Phobius"/>
    </source>
</evidence>
<organism evidence="3 4">
    <name type="scientific">Desulfitobacterium hafniense DP7</name>
    <dbReference type="NCBI Taxonomy" id="537010"/>
    <lineage>
        <taxon>Bacteria</taxon>
        <taxon>Bacillati</taxon>
        <taxon>Bacillota</taxon>
        <taxon>Clostridia</taxon>
        <taxon>Eubacteriales</taxon>
        <taxon>Desulfitobacteriaceae</taxon>
        <taxon>Desulfitobacterium</taxon>
    </lineage>
</organism>
<dbReference type="SUPFAM" id="SSF49265">
    <property type="entry name" value="Fibronectin type III"/>
    <property type="match status" value="2"/>
</dbReference>
<dbReference type="InterPro" id="IPR036116">
    <property type="entry name" value="FN3_sf"/>
</dbReference>
<dbReference type="HOGENOM" id="CLU_019347_0_0_9"/>
<proteinExistence type="predicted"/>
<dbReference type="PANTHER" id="PTHR30032">
    <property type="entry name" value="N-ACETYLMURAMOYL-L-ALANINE AMIDASE-RELATED"/>
    <property type="match status" value="1"/>
</dbReference>
<evidence type="ECO:0000313" key="3">
    <source>
        <dbReference type="EMBL" id="EHL05767.1"/>
    </source>
</evidence>
<dbReference type="InterPro" id="IPR051922">
    <property type="entry name" value="Bact_Sporulation_Assoc"/>
</dbReference>
<dbReference type="EMBL" id="AFZX01000092">
    <property type="protein sequence ID" value="EHL05767.1"/>
    <property type="molecule type" value="Genomic_DNA"/>
</dbReference>
<dbReference type="PANTHER" id="PTHR30032:SF8">
    <property type="entry name" value="GERMINATION-SPECIFIC N-ACETYLMURAMOYL-L-ALANINE AMIDASE"/>
    <property type="match status" value="1"/>
</dbReference>
<dbReference type="Gene3D" id="2.60.40.10">
    <property type="entry name" value="Immunoglobulins"/>
    <property type="match status" value="3"/>
</dbReference>
<feature type="domain" description="Fibronectin type-III" evidence="2">
    <location>
        <begin position="399"/>
        <end position="486"/>
    </location>
</feature>
<dbReference type="InterPro" id="IPR013783">
    <property type="entry name" value="Ig-like_fold"/>
</dbReference>
<dbReference type="Pfam" id="PF00041">
    <property type="entry name" value="fn3"/>
    <property type="match status" value="1"/>
</dbReference>
<evidence type="ECO:0000259" key="2">
    <source>
        <dbReference type="PROSITE" id="PS50853"/>
    </source>
</evidence>
<feature type="domain" description="Fibronectin type-III" evidence="2">
    <location>
        <begin position="603"/>
        <end position="688"/>
    </location>
</feature>
<dbReference type="Gene3D" id="3.40.50.12090">
    <property type="match status" value="1"/>
</dbReference>
<comment type="caution">
    <text evidence="3">The sequence shown here is derived from an EMBL/GenBank/DDBJ whole genome shotgun (WGS) entry which is preliminary data.</text>
</comment>
<accession>G9XRC9</accession>
<dbReference type="PROSITE" id="PS50853">
    <property type="entry name" value="FN3"/>
    <property type="match status" value="3"/>
</dbReference>
<keyword evidence="1" id="KW-1133">Transmembrane helix</keyword>
<dbReference type="SMART" id="SM00060">
    <property type="entry name" value="FN3"/>
    <property type="match status" value="3"/>
</dbReference>
<dbReference type="Pfam" id="PF04122">
    <property type="entry name" value="CW_binding_2"/>
    <property type="match status" value="3"/>
</dbReference>